<comment type="caution">
    <text evidence="3">The sequence shown here is derived from an EMBL/GenBank/DDBJ whole genome shotgun (WGS) entry which is preliminary data.</text>
</comment>
<dbReference type="Gene3D" id="3.50.50.60">
    <property type="entry name" value="FAD/NAD(P)-binding domain"/>
    <property type="match status" value="1"/>
</dbReference>
<dbReference type="SUPFAM" id="SSF51905">
    <property type="entry name" value="FAD/NAD(P)-binding domain"/>
    <property type="match status" value="1"/>
</dbReference>
<keyword evidence="4" id="KW-1185">Reference proteome</keyword>
<organism evidence="3 4">
    <name type="scientific">Actinorugispora endophytica</name>
    <dbReference type="NCBI Taxonomy" id="1605990"/>
    <lineage>
        <taxon>Bacteria</taxon>
        <taxon>Bacillati</taxon>
        <taxon>Actinomycetota</taxon>
        <taxon>Actinomycetes</taxon>
        <taxon>Streptosporangiales</taxon>
        <taxon>Nocardiopsidaceae</taxon>
        <taxon>Actinorugispora</taxon>
    </lineage>
</organism>
<dbReference type="AlphaFoldDB" id="A0A4R6UWC9"/>
<dbReference type="PANTHER" id="PTHR42949:SF3">
    <property type="entry name" value="ANAEROBIC GLYCEROL-3-PHOSPHATE DEHYDROGENASE SUBUNIT B"/>
    <property type="match status" value="1"/>
</dbReference>
<proteinExistence type="predicted"/>
<name>A0A4R6UWC9_9ACTN</name>
<dbReference type="InterPro" id="IPR023753">
    <property type="entry name" value="FAD/NAD-binding_dom"/>
</dbReference>
<accession>A0A4R6UWC9</accession>
<dbReference type="GO" id="GO:0016491">
    <property type="term" value="F:oxidoreductase activity"/>
    <property type="evidence" value="ECO:0007669"/>
    <property type="project" value="UniProtKB-KW"/>
</dbReference>
<sequence>MTDKLPVVVVGAGPAGLAAAAHAVGRGLDVVVLEKGTGAGAAVREWGHVRLFSMWRDLVDPAAEKLLAASGWTRPDDSRYPTGAEWADSYLEPLAAALGERARFGAEVVGVSRRGRDRVVDAGRDQAPFTVRVRTADGGEERLLARAVLDASGTWETPNPLGGDGLPALGEAVAAAAGRVSYRIPDLGEEAARERHAGRVTAVVGRGHSALTTLVALADLAEAEPGTRALWVLRRGEVGDAFGGGAADRLAARGALGQRARAAVEAGHVEVVTGFRTAEIRPAHGRLLLVDDSARTTEPVDEVVALTGFRPDLSFLSEVRLGLDPALQAPVELAPLIDPNVHSCGTVYPHGAAELSHPEPGFHLVGVKSYGRAPTFLALTGYEQVRSVVAAVAGDHESAARVELTLPETGVCGGAGLFDEPEARGGCCGAPAPEAVAPARPPLPLVR</sequence>
<dbReference type="Pfam" id="PF07992">
    <property type="entry name" value="Pyr_redox_2"/>
    <property type="match status" value="1"/>
</dbReference>
<dbReference type="PRINTS" id="PR00368">
    <property type="entry name" value="FADPNR"/>
</dbReference>
<dbReference type="RefSeq" id="WP_133742324.1">
    <property type="nucleotide sequence ID" value="NZ_SNYN01000013.1"/>
</dbReference>
<dbReference type="InterPro" id="IPR051691">
    <property type="entry name" value="Metab_Enz_Cyan_OpOx_G3PDH"/>
</dbReference>
<evidence type="ECO:0000256" key="1">
    <source>
        <dbReference type="ARBA" id="ARBA00023002"/>
    </source>
</evidence>
<evidence type="ECO:0000313" key="3">
    <source>
        <dbReference type="EMBL" id="TDQ50289.1"/>
    </source>
</evidence>
<dbReference type="Proteomes" id="UP000295281">
    <property type="component" value="Unassembled WGS sequence"/>
</dbReference>
<feature type="domain" description="FAD/NAD(P)-binding" evidence="2">
    <location>
        <begin position="7"/>
        <end position="323"/>
    </location>
</feature>
<reference evidence="3 4" key="1">
    <citation type="submission" date="2019-03" db="EMBL/GenBank/DDBJ databases">
        <title>Genomic Encyclopedia of Type Strains, Phase IV (KMG-IV): sequencing the most valuable type-strain genomes for metagenomic binning, comparative biology and taxonomic classification.</title>
        <authorList>
            <person name="Goeker M."/>
        </authorList>
    </citation>
    <scope>NUCLEOTIDE SEQUENCE [LARGE SCALE GENOMIC DNA]</scope>
    <source>
        <strain evidence="3 4">DSM 46770</strain>
    </source>
</reference>
<evidence type="ECO:0000313" key="4">
    <source>
        <dbReference type="Proteomes" id="UP000295281"/>
    </source>
</evidence>
<evidence type="ECO:0000259" key="2">
    <source>
        <dbReference type="Pfam" id="PF07992"/>
    </source>
</evidence>
<dbReference type="PANTHER" id="PTHR42949">
    <property type="entry name" value="ANAEROBIC GLYCEROL-3-PHOSPHATE DEHYDROGENASE SUBUNIT B"/>
    <property type="match status" value="1"/>
</dbReference>
<protein>
    <submittedName>
        <fullName evidence="3">Pyridine nucleotide-disulfide oxidoreductase</fullName>
    </submittedName>
</protein>
<dbReference type="PRINTS" id="PR00411">
    <property type="entry name" value="PNDRDTASEI"/>
</dbReference>
<keyword evidence="1" id="KW-0560">Oxidoreductase</keyword>
<dbReference type="InterPro" id="IPR036188">
    <property type="entry name" value="FAD/NAD-bd_sf"/>
</dbReference>
<dbReference type="EMBL" id="SNYN01000013">
    <property type="protein sequence ID" value="TDQ50289.1"/>
    <property type="molecule type" value="Genomic_DNA"/>
</dbReference>
<gene>
    <name evidence="3" type="ORF">EV190_11358</name>
</gene>
<dbReference type="OrthoDB" id="7279140at2"/>